<protein>
    <submittedName>
        <fullName evidence="2">Uncharacterized protein</fullName>
    </submittedName>
</protein>
<evidence type="ECO:0000313" key="2">
    <source>
        <dbReference type="EMBL" id="OHV38813.1"/>
    </source>
</evidence>
<accession>A0A1S1QVS8</accession>
<evidence type="ECO:0000256" key="1">
    <source>
        <dbReference type="SAM" id="MobiDB-lite"/>
    </source>
</evidence>
<dbReference type="Proteomes" id="UP000179627">
    <property type="component" value="Unassembled WGS sequence"/>
</dbReference>
<proteinExistence type="predicted"/>
<dbReference type="AlphaFoldDB" id="A0A1S1QVS8"/>
<organism evidence="2 3">
    <name type="scientific">Parafrankia colletiae</name>
    <dbReference type="NCBI Taxonomy" id="573497"/>
    <lineage>
        <taxon>Bacteria</taxon>
        <taxon>Bacillati</taxon>
        <taxon>Actinomycetota</taxon>
        <taxon>Actinomycetes</taxon>
        <taxon>Frankiales</taxon>
        <taxon>Frankiaceae</taxon>
        <taxon>Parafrankia</taxon>
    </lineage>
</organism>
<reference evidence="3" key="1">
    <citation type="submission" date="2016-07" db="EMBL/GenBank/DDBJ databases">
        <title>Sequence Frankia sp. strain CcI1.17.</title>
        <authorList>
            <person name="Ghodhbane-Gtari F."/>
            <person name="Swanson E."/>
            <person name="Gueddou A."/>
            <person name="Morris K."/>
            <person name="Hezbri K."/>
            <person name="Ktari A."/>
            <person name="Nouioui I."/>
            <person name="Abebe-Akele F."/>
            <person name="Simpson S."/>
            <person name="Thomas K."/>
            <person name="Gtari M."/>
            <person name="Tisa L.S."/>
            <person name="Hurst S."/>
        </authorList>
    </citation>
    <scope>NUCLEOTIDE SEQUENCE [LARGE SCALE GENOMIC DNA]</scope>
    <source>
        <strain evidence="3">Cc1.17</strain>
    </source>
</reference>
<comment type="caution">
    <text evidence="2">The sequence shown here is derived from an EMBL/GenBank/DDBJ whole genome shotgun (WGS) entry which is preliminary data.</text>
</comment>
<evidence type="ECO:0000313" key="3">
    <source>
        <dbReference type="Proteomes" id="UP000179627"/>
    </source>
</evidence>
<keyword evidence="3" id="KW-1185">Reference proteome</keyword>
<name>A0A1S1QVS8_9ACTN</name>
<feature type="region of interest" description="Disordered" evidence="1">
    <location>
        <begin position="1"/>
        <end position="20"/>
    </location>
</feature>
<gene>
    <name evidence="2" type="ORF">CC117_03600</name>
</gene>
<dbReference type="EMBL" id="MBLM01000108">
    <property type="protein sequence ID" value="OHV38813.1"/>
    <property type="molecule type" value="Genomic_DNA"/>
</dbReference>
<feature type="compositionally biased region" description="Gly residues" evidence="1">
    <location>
        <begin position="10"/>
        <end position="20"/>
    </location>
</feature>
<sequence length="65" mass="6788">MSVSISPGGRLVGRGGGKRLGSGDIPAEGLLLHSLVTQVERVGAALCCRLCAWEVRGRGSARRWA</sequence>